<comment type="subunit">
    <text evidence="7">Component of the small ribosomal subunit. Mature ribosomes consist of a small (40S) and a large (60S) subunit. The 40S subunit contains about 33 different proteins and 1 molecule of RNA (18S). The 60S subunit contains about 49 different proteins and 3 molecules of RNA (28S, 5.8S and 5S). Interacts with ribosomal protein S21.</text>
</comment>
<evidence type="ECO:0000256" key="3">
    <source>
        <dbReference type="ARBA" id="ARBA00022490"/>
    </source>
</evidence>
<reference evidence="11" key="1">
    <citation type="submission" date="2017-02" db="UniProtKB">
        <authorList>
            <consortium name="WormBaseParasite"/>
        </authorList>
    </citation>
    <scope>IDENTIFICATION</scope>
</reference>
<name>A0A0R3T873_RODNA</name>
<dbReference type="PROSITE" id="PS00963">
    <property type="entry name" value="RIBOSOMAL_S2_2"/>
    <property type="match status" value="1"/>
</dbReference>
<dbReference type="HAMAP" id="MF_03015">
    <property type="entry name" value="Ribosomal_S2_euk"/>
    <property type="match status" value="1"/>
</dbReference>
<evidence type="ECO:0000256" key="4">
    <source>
        <dbReference type="ARBA" id="ARBA00022980"/>
    </source>
</evidence>
<evidence type="ECO:0000256" key="2">
    <source>
        <dbReference type="ARBA" id="ARBA00006242"/>
    </source>
</evidence>
<dbReference type="InterPro" id="IPR018130">
    <property type="entry name" value="Ribosomal_uS2_CS"/>
</dbReference>
<dbReference type="FunFam" id="3.40.50.10490:FF:000030">
    <property type="entry name" value="30S ribosomal protein S2"/>
    <property type="match status" value="1"/>
</dbReference>
<evidence type="ECO:0000256" key="7">
    <source>
        <dbReference type="HAMAP-Rule" id="MF_03015"/>
    </source>
</evidence>
<evidence type="ECO:0000256" key="6">
    <source>
        <dbReference type="ARBA" id="ARBA00035256"/>
    </source>
</evidence>
<dbReference type="GO" id="GO:0003735">
    <property type="term" value="F:structural constituent of ribosome"/>
    <property type="evidence" value="ECO:0007669"/>
    <property type="project" value="UniProtKB-UniRule"/>
</dbReference>
<keyword evidence="5 7" id="KW-0687">Ribonucleoprotein</keyword>
<organism evidence="11">
    <name type="scientific">Rodentolepis nana</name>
    <name type="common">Dwarf tapeworm</name>
    <name type="synonym">Hymenolepis nana</name>
    <dbReference type="NCBI Taxonomy" id="102285"/>
    <lineage>
        <taxon>Eukaryota</taxon>
        <taxon>Metazoa</taxon>
        <taxon>Spiralia</taxon>
        <taxon>Lophotrochozoa</taxon>
        <taxon>Platyhelminthes</taxon>
        <taxon>Cestoda</taxon>
        <taxon>Eucestoda</taxon>
        <taxon>Cyclophyllidea</taxon>
        <taxon>Hymenolepididae</taxon>
        <taxon>Rodentolepis</taxon>
    </lineage>
</organism>
<dbReference type="STRING" id="102285.A0A0R3T873"/>
<dbReference type="WBParaSite" id="HNAJ_0000326101-mRNA-1">
    <property type="protein sequence ID" value="HNAJ_0000326101-mRNA-1"/>
    <property type="gene ID" value="HNAJ_0000326101"/>
</dbReference>
<proteinExistence type="inferred from homology"/>
<protein>
    <recommendedName>
        <fullName evidence="6 7">Small ribosomal subunit protein uS2</fullName>
    </recommendedName>
</protein>
<keyword evidence="3 7" id="KW-0963">Cytoplasm</keyword>
<dbReference type="InterPro" id="IPR005707">
    <property type="entry name" value="Ribosomal_uS2_euk/arc"/>
</dbReference>
<dbReference type="SUPFAM" id="SSF52313">
    <property type="entry name" value="Ribosomal protein S2"/>
    <property type="match status" value="1"/>
</dbReference>
<dbReference type="GO" id="GO:0006412">
    <property type="term" value="P:translation"/>
    <property type="evidence" value="ECO:0007669"/>
    <property type="project" value="UniProtKB-UniRule"/>
</dbReference>
<evidence type="ECO:0000256" key="8">
    <source>
        <dbReference type="RuleBase" id="RU003631"/>
    </source>
</evidence>
<dbReference type="PANTHER" id="PTHR11489">
    <property type="entry name" value="40S RIBOSOMAL PROTEIN SA"/>
    <property type="match status" value="1"/>
</dbReference>
<accession>A0A0R3T873</accession>
<dbReference type="GO" id="GO:0000028">
    <property type="term" value="P:ribosomal small subunit assembly"/>
    <property type="evidence" value="ECO:0007669"/>
    <property type="project" value="UniProtKB-UniRule"/>
</dbReference>
<evidence type="ECO:0000313" key="11">
    <source>
        <dbReference type="WBParaSite" id="HNAJ_0000326101-mRNA-1"/>
    </source>
</evidence>
<keyword evidence="10" id="KW-1185">Reference proteome</keyword>
<dbReference type="GO" id="GO:0022627">
    <property type="term" value="C:cytosolic small ribosomal subunit"/>
    <property type="evidence" value="ECO:0007669"/>
    <property type="project" value="UniProtKB-UniRule"/>
</dbReference>
<dbReference type="EMBL" id="UZAE01001846">
    <property type="protein sequence ID" value="VDN99119.1"/>
    <property type="molecule type" value="Genomic_DNA"/>
</dbReference>
<dbReference type="AlphaFoldDB" id="A0A0R3T873"/>
<gene>
    <name evidence="9" type="ORF">HNAJ_LOCUS3260</name>
</gene>
<dbReference type="CDD" id="cd01425">
    <property type="entry name" value="RPS2"/>
    <property type="match status" value="1"/>
</dbReference>
<comment type="function">
    <text evidence="7">Required for the assembly and/or stability of the 40S ribosomal subunit. Required for the processing of the 20S rRNA-precursor to mature 18S rRNA in a late step of the maturation of 40S ribosomal subunits.</text>
</comment>
<dbReference type="Gene3D" id="3.40.50.10490">
    <property type="entry name" value="Glucose-6-phosphate isomerase like protein, domain 1"/>
    <property type="match status" value="1"/>
</dbReference>
<dbReference type="Pfam" id="PF00318">
    <property type="entry name" value="Ribosomal_S2"/>
    <property type="match status" value="2"/>
</dbReference>
<evidence type="ECO:0000256" key="5">
    <source>
        <dbReference type="ARBA" id="ARBA00023274"/>
    </source>
</evidence>
<evidence type="ECO:0000313" key="9">
    <source>
        <dbReference type="EMBL" id="VDN99119.1"/>
    </source>
</evidence>
<comment type="subcellular location">
    <subcellularLocation>
        <location evidence="1 7">Cytoplasm</location>
    </subcellularLocation>
</comment>
<dbReference type="Proteomes" id="UP000278807">
    <property type="component" value="Unassembled WGS sequence"/>
</dbReference>
<keyword evidence="4 7" id="KW-0689">Ribosomal protein</keyword>
<reference evidence="9 10" key="2">
    <citation type="submission" date="2018-11" db="EMBL/GenBank/DDBJ databases">
        <authorList>
            <consortium name="Pathogen Informatics"/>
        </authorList>
    </citation>
    <scope>NUCLEOTIDE SEQUENCE [LARGE SCALE GENOMIC DNA]</scope>
</reference>
<dbReference type="PRINTS" id="PR00395">
    <property type="entry name" value="RIBOSOMALS2"/>
</dbReference>
<evidence type="ECO:0000256" key="1">
    <source>
        <dbReference type="ARBA" id="ARBA00004496"/>
    </source>
</evidence>
<comment type="similarity">
    <text evidence="2 7 8">Belongs to the universal ribosomal protein uS2 family.</text>
</comment>
<dbReference type="InterPro" id="IPR001865">
    <property type="entry name" value="Ribosomal_uS2"/>
</dbReference>
<dbReference type="InterPro" id="IPR023591">
    <property type="entry name" value="Ribosomal_uS2_flav_dom_sf"/>
</dbReference>
<dbReference type="OrthoDB" id="414863at2759"/>
<evidence type="ECO:0000313" key="10">
    <source>
        <dbReference type="Proteomes" id="UP000278807"/>
    </source>
</evidence>
<sequence>MSLLESFNLTYNSLYLFKISRAHLFRNFLVSTFLRGIITMSGGSHALELKEDDVKLMTAAKVHIGSPNVDHKMEQYVYGRSPEGNHIIDLGKTWEKILLAARAICAIDNPADVVIIGGTPACQRGSLKFAHYTKTTPVNGRFTPGAFTNYIQSGFKEPRLLIVCDPKADHQPIREASAVNIPVIGFCNTDSPLTCVDIAIPCDNINKYSIALMLWMLAREVLRMRGEIVRSEPWDVMVDLFIMREQSDEKEVNVEGEARDVPYEVPAGDAAEAEVEEWEAEHLPAAVMPDLGVGSNGAWSNFDVKPETTWA</sequence>
<dbReference type="InterPro" id="IPR027498">
    <property type="entry name" value="Ribosomal_uS2_euk"/>
</dbReference>
<dbReference type="NCBIfam" id="TIGR01012">
    <property type="entry name" value="uS2_euk_arch"/>
    <property type="match status" value="1"/>
</dbReference>